<dbReference type="SUPFAM" id="SSF56112">
    <property type="entry name" value="Protein kinase-like (PK-like)"/>
    <property type="match status" value="1"/>
</dbReference>
<dbReference type="Pfam" id="PF01636">
    <property type="entry name" value="APH"/>
    <property type="match status" value="1"/>
</dbReference>
<dbReference type="Proteomes" id="UP001501116">
    <property type="component" value="Unassembled WGS sequence"/>
</dbReference>
<dbReference type="EMBL" id="BAAANN010000074">
    <property type="protein sequence ID" value="GAA1993742.1"/>
    <property type="molecule type" value="Genomic_DNA"/>
</dbReference>
<proteinExistence type="predicted"/>
<feature type="domain" description="Aminoglycoside phosphotransferase" evidence="1">
    <location>
        <begin position="56"/>
        <end position="237"/>
    </location>
</feature>
<organism evidence="2 3">
    <name type="scientific">Amycolatopsis minnesotensis</name>
    <dbReference type="NCBI Taxonomy" id="337894"/>
    <lineage>
        <taxon>Bacteria</taxon>
        <taxon>Bacillati</taxon>
        <taxon>Actinomycetota</taxon>
        <taxon>Actinomycetes</taxon>
        <taxon>Pseudonocardiales</taxon>
        <taxon>Pseudonocardiaceae</taxon>
        <taxon>Amycolatopsis</taxon>
    </lineage>
</organism>
<dbReference type="Gene3D" id="3.90.1200.10">
    <property type="match status" value="1"/>
</dbReference>
<comment type="caution">
    <text evidence="2">The sequence shown here is derived from an EMBL/GenBank/DDBJ whole genome shotgun (WGS) entry which is preliminary data.</text>
</comment>
<keyword evidence="3" id="KW-1185">Reference proteome</keyword>
<dbReference type="Gene3D" id="3.30.200.20">
    <property type="entry name" value="Phosphorylase Kinase, domain 1"/>
    <property type="match status" value="1"/>
</dbReference>
<evidence type="ECO:0000313" key="3">
    <source>
        <dbReference type="Proteomes" id="UP001501116"/>
    </source>
</evidence>
<accession>A0ABP5EDN4</accession>
<gene>
    <name evidence="2" type="ORF">GCM10009754_86340</name>
</gene>
<evidence type="ECO:0000313" key="2">
    <source>
        <dbReference type="EMBL" id="GAA1993742.1"/>
    </source>
</evidence>
<evidence type="ECO:0000259" key="1">
    <source>
        <dbReference type="Pfam" id="PF01636"/>
    </source>
</evidence>
<dbReference type="InterPro" id="IPR011009">
    <property type="entry name" value="Kinase-like_dom_sf"/>
</dbReference>
<reference evidence="3" key="1">
    <citation type="journal article" date="2019" name="Int. J. Syst. Evol. Microbiol.">
        <title>The Global Catalogue of Microorganisms (GCM) 10K type strain sequencing project: providing services to taxonomists for standard genome sequencing and annotation.</title>
        <authorList>
            <consortium name="The Broad Institute Genomics Platform"/>
            <consortium name="The Broad Institute Genome Sequencing Center for Infectious Disease"/>
            <person name="Wu L."/>
            <person name="Ma J."/>
        </authorList>
    </citation>
    <scope>NUCLEOTIDE SEQUENCE [LARGE SCALE GENOMIC DNA]</scope>
    <source>
        <strain evidence="3">JCM 14545</strain>
    </source>
</reference>
<dbReference type="InterPro" id="IPR002575">
    <property type="entry name" value="Aminoglycoside_PTrfase"/>
</dbReference>
<name>A0ABP5EDN4_9PSEU</name>
<protein>
    <recommendedName>
        <fullName evidence="1">Aminoglycoside phosphotransferase domain-containing protein</fullName>
    </recommendedName>
</protein>
<sequence>MVAAGKAAGVAHASWQDLPLPVRAAVERNIGAKVVRSLRQTPEFDGGLAARLVLEGGNRVFVKALPADNPRVGGYRAEADVMSFLPENAPVPRLMSTVDGEWLALVFSDIEGTSPRLRPGSPELSGVLTALGALSRTLTPCPVPGAPDALEDLGPLLRGWSELSADLPDDLGDWAVRNLESLLALESSWHPWAAGDTLLHNDLRPGNLVVGGPGRVQVVNWRYPARGAAWLDLVSLVPYMLAAGHEPAGVDRLLKRRPVLAGVPAWAVTAYGVALAGHYERVSRLPEPPATSGVRVDQQRLAAVTTAWLKHRTGWR</sequence>